<evidence type="ECO:0000259" key="6">
    <source>
        <dbReference type="Pfam" id="PF01368"/>
    </source>
</evidence>
<evidence type="ECO:0000256" key="1">
    <source>
        <dbReference type="ARBA" id="ARBA00005915"/>
    </source>
</evidence>
<dbReference type="AlphaFoldDB" id="A0A7V5H1N1"/>
<evidence type="ECO:0000256" key="4">
    <source>
        <dbReference type="ARBA" id="ARBA00022801"/>
    </source>
</evidence>
<gene>
    <name evidence="9" type="primary">recJ</name>
    <name evidence="9" type="ORF">ENL21_00170</name>
</gene>
<dbReference type="InterPro" id="IPR041122">
    <property type="entry name" value="RecJ_OB"/>
</dbReference>
<organism evidence="9">
    <name type="scientific">Caldithrix abyssi</name>
    <dbReference type="NCBI Taxonomy" id="187145"/>
    <lineage>
        <taxon>Bacteria</taxon>
        <taxon>Pseudomonadati</taxon>
        <taxon>Calditrichota</taxon>
        <taxon>Calditrichia</taxon>
        <taxon>Calditrichales</taxon>
        <taxon>Calditrichaceae</taxon>
        <taxon>Caldithrix</taxon>
    </lineage>
</organism>
<dbReference type="Pfam" id="PF02272">
    <property type="entry name" value="DHHA1"/>
    <property type="match status" value="1"/>
</dbReference>
<name>A0A7V5H1N1_CALAY</name>
<evidence type="ECO:0000313" key="9">
    <source>
        <dbReference type="EMBL" id="HHE54169.1"/>
    </source>
</evidence>
<evidence type="ECO:0000259" key="8">
    <source>
        <dbReference type="Pfam" id="PF17768"/>
    </source>
</evidence>
<comment type="caution">
    <text evidence="9">The sequence shown here is derived from an EMBL/GenBank/DDBJ whole genome shotgun (WGS) entry which is preliminary data.</text>
</comment>
<reference evidence="9" key="1">
    <citation type="journal article" date="2020" name="mSystems">
        <title>Genome- and Community-Level Interaction Insights into Carbon Utilization and Element Cycling Functions of Hydrothermarchaeota in Hydrothermal Sediment.</title>
        <authorList>
            <person name="Zhou Z."/>
            <person name="Liu Y."/>
            <person name="Xu W."/>
            <person name="Pan J."/>
            <person name="Luo Z.H."/>
            <person name="Li M."/>
        </authorList>
    </citation>
    <scope>NUCLEOTIDE SEQUENCE [LARGE SCALE GENOMIC DNA]</scope>
    <source>
        <strain evidence="9">HyVt-76</strain>
    </source>
</reference>
<feature type="domain" description="DHHA1" evidence="7">
    <location>
        <begin position="374"/>
        <end position="458"/>
    </location>
</feature>
<dbReference type="NCBIfam" id="TIGR00644">
    <property type="entry name" value="recJ"/>
    <property type="match status" value="1"/>
</dbReference>
<dbReference type="InterPro" id="IPR051673">
    <property type="entry name" value="SSDNA_exonuclease_RecJ"/>
</dbReference>
<keyword evidence="4" id="KW-0378">Hydrolase</keyword>
<dbReference type="Gene3D" id="3.10.310.30">
    <property type="match status" value="1"/>
</dbReference>
<comment type="similarity">
    <text evidence="1">Belongs to the RecJ family.</text>
</comment>
<keyword evidence="5 9" id="KW-0269">Exonuclease</keyword>
<dbReference type="EMBL" id="DRTD01000012">
    <property type="protein sequence ID" value="HHE54169.1"/>
    <property type="molecule type" value="Genomic_DNA"/>
</dbReference>
<dbReference type="InterPro" id="IPR038763">
    <property type="entry name" value="DHH_sf"/>
</dbReference>
<dbReference type="Pfam" id="PF01368">
    <property type="entry name" value="DHH"/>
    <property type="match status" value="1"/>
</dbReference>
<dbReference type="InterPro" id="IPR003156">
    <property type="entry name" value="DHHA1_dom"/>
</dbReference>
<dbReference type="GO" id="GO:0006310">
    <property type="term" value="P:DNA recombination"/>
    <property type="evidence" value="ECO:0007669"/>
    <property type="project" value="InterPro"/>
</dbReference>
<evidence type="ECO:0000259" key="7">
    <source>
        <dbReference type="Pfam" id="PF02272"/>
    </source>
</evidence>
<dbReference type="Gene3D" id="3.90.1640.30">
    <property type="match status" value="1"/>
</dbReference>
<sequence>MATVPLWRDTEFGLQVCPDLFKTKMIYQWILPPEIRAEQIAKISKKFNIPPVIAKILIQRGIDTPEKVKKFYDLSLNNLYDPFLLPGMDVAVERIIRALREGENILIYGDYDVDGVTSVSILYDGLFYLGGKVSFFIPSRFREGYGVSVEGIKVAKEKGASLIITVDCGITAVDEVEFARELGMDVIVCDHHEPGEAIPQTVAVLNPKLPGNPYPFKELAGCGVAFKLLQALAQKLKIDPNFPNQYLDLVAIGTAADIVQLLDENRIFMYQGLKMINQKPRPGLMALLETSGLLGRPLSVNAIVFVLAPRLNAVGRMSNAKKAVHLLTTRSFQQGRNIARVLEYENRNRKDIDEITFEEALEIIHNEIDLDSKRVLVLAKKNWHAGVIGIVASRIMEKFNRPTILISIQEGIGKGSARSMGNFDIYEGFKKLKHLFINFGGHKFAAGLTIAEENISILDREINMLSEEELDIEQLIPKLKIDAELTFDQLNARFFSALQDMAPFGPGNMRPVFVSYDLKPYGLVSVVGHNHLKAKFKQNSIVLDAIGYNLGHLIDLVNQPHGQINCAYVLEENRWNGKTAIQMRLKDIEVK</sequence>
<accession>A0A7V5H1N1</accession>
<dbReference type="Pfam" id="PF17768">
    <property type="entry name" value="RecJ_OB"/>
    <property type="match status" value="1"/>
</dbReference>
<dbReference type="Proteomes" id="UP000886111">
    <property type="component" value="Unassembled WGS sequence"/>
</dbReference>
<dbReference type="GO" id="GO:0008409">
    <property type="term" value="F:5'-3' exonuclease activity"/>
    <property type="evidence" value="ECO:0007669"/>
    <property type="project" value="InterPro"/>
</dbReference>
<feature type="domain" description="RecJ OB" evidence="8">
    <location>
        <begin position="481"/>
        <end position="587"/>
    </location>
</feature>
<dbReference type="PANTHER" id="PTHR30255:SF2">
    <property type="entry name" value="SINGLE-STRANDED-DNA-SPECIFIC EXONUCLEASE RECJ"/>
    <property type="match status" value="1"/>
</dbReference>
<dbReference type="GO" id="GO:0006281">
    <property type="term" value="P:DNA repair"/>
    <property type="evidence" value="ECO:0007669"/>
    <property type="project" value="InterPro"/>
</dbReference>
<proteinExistence type="inferred from homology"/>
<dbReference type="InterPro" id="IPR001667">
    <property type="entry name" value="DDH_dom"/>
</dbReference>
<keyword evidence="3" id="KW-0540">Nuclease</keyword>
<dbReference type="InterPro" id="IPR004610">
    <property type="entry name" value="RecJ"/>
</dbReference>
<dbReference type="PANTHER" id="PTHR30255">
    <property type="entry name" value="SINGLE-STRANDED-DNA-SPECIFIC EXONUCLEASE RECJ"/>
    <property type="match status" value="1"/>
</dbReference>
<dbReference type="GO" id="GO:0003676">
    <property type="term" value="F:nucleic acid binding"/>
    <property type="evidence" value="ECO:0007669"/>
    <property type="project" value="InterPro"/>
</dbReference>
<protein>
    <recommendedName>
        <fullName evidence="2">Single-stranded-DNA-specific exonuclease RecJ</fullName>
    </recommendedName>
</protein>
<feature type="domain" description="DDH" evidence="6">
    <location>
        <begin position="104"/>
        <end position="254"/>
    </location>
</feature>
<evidence type="ECO:0000256" key="3">
    <source>
        <dbReference type="ARBA" id="ARBA00022722"/>
    </source>
</evidence>
<evidence type="ECO:0000256" key="2">
    <source>
        <dbReference type="ARBA" id="ARBA00019841"/>
    </source>
</evidence>
<dbReference type="SUPFAM" id="SSF64182">
    <property type="entry name" value="DHH phosphoesterases"/>
    <property type="match status" value="1"/>
</dbReference>
<evidence type="ECO:0000256" key="5">
    <source>
        <dbReference type="ARBA" id="ARBA00022839"/>
    </source>
</evidence>